<feature type="region of interest" description="Disordered" evidence="5">
    <location>
        <begin position="185"/>
        <end position="212"/>
    </location>
</feature>
<feature type="region of interest" description="Disordered" evidence="5">
    <location>
        <begin position="63"/>
        <end position="171"/>
    </location>
</feature>
<dbReference type="FunFam" id="2.60.120.260:FF:000082">
    <property type="entry name" value="Sad1/UNC domain protein"/>
    <property type="match status" value="1"/>
</dbReference>
<feature type="compositionally biased region" description="Basic and acidic residues" evidence="5">
    <location>
        <begin position="890"/>
        <end position="904"/>
    </location>
</feature>
<feature type="compositionally biased region" description="Basic and acidic residues" evidence="5">
    <location>
        <begin position="263"/>
        <end position="272"/>
    </location>
</feature>
<dbReference type="PANTHER" id="PTHR12953:SF0">
    <property type="entry name" value="SUN DOMAIN-CONTAINING OSSIFICATION FACTOR"/>
    <property type="match status" value="1"/>
</dbReference>
<feature type="chain" id="PRO_5034149245" evidence="6">
    <location>
        <begin position="22"/>
        <end position="975"/>
    </location>
</feature>
<keyword evidence="3" id="KW-1133">Transmembrane helix</keyword>
<proteinExistence type="predicted"/>
<organism evidence="8 9">
    <name type="scientific">Botryosphaeria dothidea</name>
    <dbReference type="NCBI Taxonomy" id="55169"/>
    <lineage>
        <taxon>Eukaryota</taxon>
        <taxon>Fungi</taxon>
        <taxon>Dikarya</taxon>
        <taxon>Ascomycota</taxon>
        <taxon>Pezizomycotina</taxon>
        <taxon>Dothideomycetes</taxon>
        <taxon>Dothideomycetes incertae sedis</taxon>
        <taxon>Botryosphaeriales</taxon>
        <taxon>Botryosphaeriaceae</taxon>
        <taxon>Botryosphaeria</taxon>
    </lineage>
</organism>
<feature type="compositionally biased region" description="Low complexity" evidence="5">
    <location>
        <begin position="577"/>
        <end position="600"/>
    </location>
</feature>
<dbReference type="EMBL" id="WWBZ02000062">
    <property type="protein sequence ID" value="KAF4303206.1"/>
    <property type="molecule type" value="Genomic_DNA"/>
</dbReference>
<feature type="compositionally biased region" description="Polar residues" evidence="5">
    <location>
        <begin position="550"/>
        <end position="576"/>
    </location>
</feature>
<feature type="compositionally biased region" description="Low complexity" evidence="5">
    <location>
        <begin position="72"/>
        <end position="83"/>
    </location>
</feature>
<dbReference type="PANTHER" id="PTHR12953">
    <property type="entry name" value="MEMBRANE PROTEIN CH1 RELATED"/>
    <property type="match status" value="1"/>
</dbReference>
<dbReference type="GO" id="GO:0005737">
    <property type="term" value="C:cytoplasm"/>
    <property type="evidence" value="ECO:0007669"/>
    <property type="project" value="TreeGrafter"/>
</dbReference>
<keyword evidence="9" id="KW-1185">Reference proteome</keyword>
<keyword evidence="6" id="KW-0732">Signal</keyword>
<dbReference type="InterPro" id="IPR045120">
    <property type="entry name" value="Suco/Slp1-like"/>
</dbReference>
<evidence type="ECO:0000256" key="5">
    <source>
        <dbReference type="SAM" id="MobiDB-lite"/>
    </source>
</evidence>
<evidence type="ECO:0000313" key="8">
    <source>
        <dbReference type="EMBL" id="KAF4303206.1"/>
    </source>
</evidence>
<evidence type="ECO:0000313" key="9">
    <source>
        <dbReference type="Proteomes" id="UP000572817"/>
    </source>
</evidence>
<comment type="caution">
    <text evidence="8">The sequence shown here is derived from an EMBL/GenBank/DDBJ whole genome shotgun (WGS) entry which is preliminary data.</text>
</comment>
<dbReference type="GO" id="GO:0012505">
    <property type="term" value="C:endomembrane system"/>
    <property type="evidence" value="ECO:0007669"/>
    <property type="project" value="UniProtKB-SubCell"/>
</dbReference>
<comment type="subcellular location">
    <subcellularLocation>
        <location evidence="1">Endomembrane system</location>
    </subcellularLocation>
</comment>
<feature type="region of interest" description="Disordered" evidence="5">
    <location>
        <begin position="248"/>
        <end position="272"/>
    </location>
</feature>
<evidence type="ECO:0000256" key="6">
    <source>
        <dbReference type="SAM" id="SignalP"/>
    </source>
</evidence>
<feature type="compositionally biased region" description="Basic and acidic residues" evidence="5">
    <location>
        <begin position="868"/>
        <end position="879"/>
    </location>
</feature>
<feature type="compositionally biased region" description="Acidic residues" evidence="5">
    <location>
        <begin position="158"/>
        <end position="168"/>
    </location>
</feature>
<feature type="region of interest" description="Disordered" evidence="5">
    <location>
        <begin position="798"/>
        <end position="975"/>
    </location>
</feature>
<dbReference type="GO" id="GO:0034975">
    <property type="term" value="P:protein folding in endoplasmic reticulum"/>
    <property type="evidence" value="ECO:0007669"/>
    <property type="project" value="TreeGrafter"/>
</dbReference>
<name>A0A8H4N224_9PEZI</name>
<keyword evidence="4" id="KW-0472">Membrane</keyword>
<dbReference type="OrthoDB" id="266334at2759"/>
<evidence type="ECO:0000256" key="3">
    <source>
        <dbReference type="ARBA" id="ARBA00022989"/>
    </source>
</evidence>
<dbReference type="Pfam" id="PF07738">
    <property type="entry name" value="Sad1_UNC"/>
    <property type="match status" value="1"/>
</dbReference>
<feature type="compositionally biased region" description="Low complexity" evidence="5">
    <location>
        <begin position="527"/>
        <end position="540"/>
    </location>
</feature>
<dbReference type="InterPro" id="IPR012919">
    <property type="entry name" value="SUN_dom"/>
</dbReference>
<feature type="compositionally biased region" description="Polar residues" evidence="5">
    <location>
        <begin position="104"/>
        <end position="126"/>
    </location>
</feature>
<evidence type="ECO:0000256" key="4">
    <source>
        <dbReference type="ARBA" id="ARBA00023136"/>
    </source>
</evidence>
<evidence type="ECO:0000256" key="1">
    <source>
        <dbReference type="ARBA" id="ARBA00004308"/>
    </source>
</evidence>
<dbReference type="Proteomes" id="UP000572817">
    <property type="component" value="Unassembled WGS sequence"/>
</dbReference>
<evidence type="ECO:0000256" key="2">
    <source>
        <dbReference type="ARBA" id="ARBA00022692"/>
    </source>
</evidence>
<keyword evidence="2" id="KW-0812">Transmembrane</keyword>
<dbReference type="AlphaFoldDB" id="A0A8H4N224"/>
<protein>
    <submittedName>
        <fullName evidence="8">Sad1/UNC-like protein</fullName>
    </submittedName>
</protein>
<feature type="signal peptide" evidence="6">
    <location>
        <begin position="1"/>
        <end position="21"/>
    </location>
</feature>
<feature type="compositionally biased region" description="Low complexity" evidence="5">
    <location>
        <begin position="127"/>
        <end position="138"/>
    </location>
</feature>
<dbReference type="PROSITE" id="PS51469">
    <property type="entry name" value="SUN"/>
    <property type="match status" value="1"/>
</dbReference>
<sequence>MCKLGRHVFLAAVLLHTVAFADTTTEPTALPFAVHPSISSLPPVSTCRSKEINYITHTLPQQCLKSRPTTPPVATAANATVPPDGGPSAPVAASVGGDAGSPAGNGTAQGSGADVQSSTSPSQSVEASATGSQSAAGSVQPSSGADIPSESHNKPVESEAEAEAEADSPLDNANFLSFEEWKKQNLAKAGQSPENVGQGRGTAAAQERKPRPVNINSELDFLGEDAEIELDFGFGNKADRAAALSASGEGAKATGDENAAQELSHRPRSKDAGKTCKERFNYASFDCAATVLKTNSQCKSSSSLLVENKDSYMLNECGAENKFVIVELCDDILVDTIVLANFEFFSSMFRTFRVSVSDRYPVKLERWKELGIFEARNSRDIQAFLVENPLIWARYLRIEFLTHYGNEFYCPVSLLRVHGTTMMEEFRHQEEAARGEEDLDEVIESESQALPAIQPNAQHPAHVEVPPAESPREAEPVAQSDSASGGHENSAESEPSNQAVGEIPTGDDRATPKDSTTATNAAVPEGSTNQTNSQSVSTVTPPERPDASDPPSSNVTQASHNQTDVEQPKHASTSTDGSRAGSGHSSSSSQNATNASIASSDTDQKNTPPPREASNVAANGTSTKSVQSGEGTKGSATQPQSATPTTQESFFKSIHKRLQMLESNSTLSLQYIEDQSRILRDAFSKVEKRQLGKTEKFLDQLNNTVMAELREFRQQYDQLWQSTVIELENRREQHQREMLAISTRLTLLADELVFQKRMAVVQSTLILLCLGLVLFVRSGSSYLELPLVQQMMQKSQTALRLQFDSPSSSPPPSGYRRHGHSSSTEERKRFRFFGASSGNMSDASTDGPRSPALEFSPPTPTSDVDGEMLSREQSPEPLRKTHSSPSTPRGFRDGGKLSWERAGETKALGVGDGQTLMRRRSPLRSGESVGDFYESSSQMERTRQKGSVKAGGADPNQPGDSGGSASDSDDCLGYM</sequence>
<accession>A0A8H4N224</accession>
<reference evidence="8" key="1">
    <citation type="submission" date="2020-04" db="EMBL/GenBank/DDBJ databases">
        <title>Genome Assembly and Annotation of Botryosphaeria dothidea sdau 11-99, a Latent Pathogen of Apple Fruit Ring Rot in China.</title>
        <authorList>
            <person name="Yu C."/>
            <person name="Diao Y."/>
            <person name="Lu Q."/>
            <person name="Zhao J."/>
            <person name="Cui S."/>
            <person name="Peng C."/>
            <person name="He B."/>
            <person name="Liu H."/>
        </authorList>
    </citation>
    <scope>NUCLEOTIDE SEQUENCE [LARGE SCALE GENOMIC DNA]</scope>
    <source>
        <strain evidence="8">Sdau11-99</strain>
    </source>
</reference>
<feature type="domain" description="SUN" evidence="7">
    <location>
        <begin position="258"/>
        <end position="422"/>
    </location>
</feature>
<gene>
    <name evidence="8" type="ORF">GTA08_BOTSDO09212</name>
</gene>
<dbReference type="GO" id="GO:0016020">
    <property type="term" value="C:membrane"/>
    <property type="evidence" value="ECO:0007669"/>
    <property type="project" value="InterPro"/>
</dbReference>
<evidence type="ECO:0000259" key="7">
    <source>
        <dbReference type="PROSITE" id="PS51469"/>
    </source>
</evidence>
<feature type="region of interest" description="Disordered" evidence="5">
    <location>
        <begin position="452"/>
        <end position="648"/>
    </location>
</feature>
<feature type="compositionally biased region" description="Low complexity" evidence="5">
    <location>
        <begin position="635"/>
        <end position="647"/>
    </location>
</feature>
<feature type="compositionally biased region" description="Polar residues" evidence="5">
    <location>
        <begin position="616"/>
        <end position="630"/>
    </location>
</feature>